<evidence type="ECO:0000256" key="1">
    <source>
        <dbReference type="SAM" id="SignalP"/>
    </source>
</evidence>
<evidence type="ECO:0000313" key="3">
    <source>
        <dbReference type="Proteomes" id="UP000717328"/>
    </source>
</evidence>
<reference evidence="2" key="1">
    <citation type="submission" date="2021-02" db="EMBL/GenBank/DDBJ databases">
        <authorList>
            <person name="Nieuwenhuis M."/>
            <person name="Van De Peppel L.J.J."/>
        </authorList>
    </citation>
    <scope>NUCLEOTIDE SEQUENCE</scope>
    <source>
        <strain evidence="2">D49</strain>
    </source>
</reference>
<keyword evidence="1" id="KW-0732">Signal</keyword>
<evidence type="ECO:0000313" key="2">
    <source>
        <dbReference type="EMBL" id="KAG5651701.1"/>
    </source>
</evidence>
<comment type="caution">
    <text evidence="2">The sequence shown here is derived from an EMBL/GenBank/DDBJ whole genome shotgun (WGS) entry which is preliminary data.</text>
</comment>
<reference evidence="2" key="2">
    <citation type="submission" date="2021-10" db="EMBL/GenBank/DDBJ databases">
        <title>Phylogenomics reveals ancestral predisposition of the termite-cultivated fungus Termitomyces towards a domesticated lifestyle.</title>
        <authorList>
            <person name="Auxier B."/>
            <person name="Grum-Grzhimaylo A."/>
            <person name="Cardenas M.E."/>
            <person name="Lodge J.D."/>
            <person name="Laessoe T."/>
            <person name="Pedersen O."/>
            <person name="Smith M.E."/>
            <person name="Kuyper T.W."/>
            <person name="Franco-Molano E.A."/>
            <person name="Baroni T.J."/>
            <person name="Aanen D.K."/>
        </authorList>
    </citation>
    <scope>NUCLEOTIDE SEQUENCE</scope>
    <source>
        <strain evidence="2">D49</strain>
    </source>
</reference>
<feature type="chain" id="PRO_5040392595" evidence="1">
    <location>
        <begin position="19"/>
        <end position="105"/>
    </location>
</feature>
<dbReference type="Proteomes" id="UP000717328">
    <property type="component" value="Unassembled WGS sequence"/>
</dbReference>
<sequence>MFPASLLTTLLLVLVVAGKQIIIRDSPITFPVARRLKLTGGVQNLVRKDLARAQALRARAAAISGKKFQVEAVFNEPVINEAVSYIATVGIGIPPTNCKSNPFVL</sequence>
<accession>A0A9P7KGN1</accession>
<dbReference type="OrthoDB" id="3057456at2759"/>
<proteinExistence type="predicted"/>
<feature type="signal peptide" evidence="1">
    <location>
        <begin position="1"/>
        <end position="18"/>
    </location>
</feature>
<dbReference type="EMBL" id="JABCKI010000208">
    <property type="protein sequence ID" value="KAG5651701.1"/>
    <property type="molecule type" value="Genomic_DNA"/>
</dbReference>
<keyword evidence="3" id="KW-1185">Reference proteome</keyword>
<dbReference type="AlphaFoldDB" id="A0A9P7KGN1"/>
<gene>
    <name evidence="2" type="ORF">H0H81_007734</name>
</gene>
<name>A0A9P7KGN1_9AGAR</name>
<organism evidence="2 3">
    <name type="scientific">Sphagnurus paluster</name>
    <dbReference type="NCBI Taxonomy" id="117069"/>
    <lineage>
        <taxon>Eukaryota</taxon>
        <taxon>Fungi</taxon>
        <taxon>Dikarya</taxon>
        <taxon>Basidiomycota</taxon>
        <taxon>Agaricomycotina</taxon>
        <taxon>Agaricomycetes</taxon>
        <taxon>Agaricomycetidae</taxon>
        <taxon>Agaricales</taxon>
        <taxon>Tricholomatineae</taxon>
        <taxon>Lyophyllaceae</taxon>
        <taxon>Sphagnurus</taxon>
    </lineage>
</organism>
<protein>
    <submittedName>
        <fullName evidence="2">Uncharacterized protein</fullName>
    </submittedName>
</protein>